<feature type="compositionally biased region" description="Low complexity" evidence="1">
    <location>
        <begin position="1057"/>
        <end position="1069"/>
    </location>
</feature>
<accession>A0A9W6U1T9</accession>
<proteinExistence type="predicted"/>
<dbReference type="EMBL" id="BSXT01000317">
    <property type="protein sequence ID" value="GMF24268.1"/>
    <property type="molecule type" value="Genomic_DNA"/>
</dbReference>
<evidence type="ECO:0000313" key="3">
    <source>
        <dbReference type="Proteomes" id="UP001165121"/>
    </source>
</evidence>
<name>A0A9W6U1T9_9STRA</name>
<comment type="caution">
    <text evidence="2">The sequence shown here is derived from an EMBL/GenBank/DDBJ whole genome shotgun (WGS) entry which is preliminary data.</text>
</comment>
<feature type="region of interest" description="Disordered" evidence="1">
    <location>
        <begin position="64"/>
        <end position="95"/>
    </location>
</feature>
<dbReference type="Proteomes" id="UP001165121">
    <property type="component" value="Unassembled WGS sequence"/>
</dbReference>
<sequence>MPSQATPVTPPPSTDADMTPPPSARRGEGLFAESQPRSYTTPRVSDERESLFIDLTTSSYVYADPRLTSRTSPPRPLSPPGDTTLDAEHESDSARQVTLEPLECLLRFQASQREQELAELTRFVAFSLTRPAAPSDRAQRDALLSATTIIELGDALRRQFTGPDSAAVIADLRTELQVAQQINAYLTRRLDTQSAESADLQGQLKVMTLERDRLLDLSKQSTAFSASLRKSVAELEAQVTSVRAVSDAEIAAAFRHADDSKRQVLDRDQEIATLCASIVDRDRAYATLQGVATKHFTQLQESARLLTDGGSQPLRHAREVITHQRAVILRQKRVIARQGSIPVHDPHMAVAAAGGLDVPGLSPTLFDSSFPGEEGHEEVMDLLAGNDLGAVTDGEWLRVSALSSKRRRPRSSRCSVAPRSTTVVSRSASPASDDVFPDFEAGSPAEDVEFDPLTDGALTSTSPPGGVPVSGSFDSSMTTATSGPVAATSSTAVTTVVSAAPTLDPAVVGGSSSCELTTGSAILNSAATAPGLAYPVQVTISIPVCSAVDVSSRSVAVSTIPAANSAEFVACTPISAAVPASVSCVVAASVTTPDSTRAATSASSTTTAPSPPSSVATVAPVPDLAVSVVSTSDSAALLVLTATSTTSSISTVDSADIADLASSSAGASASAPDSAGASASAPDSARASVSTPNSAGVSATTPDSAVASTSTPDSAEASASALVSAAPALTASDSIVTKVVTSSSAAPATSVSDPSVAAAPAVLRLLDCPRRQFARQSHDDGLASRVLMTGSGVSSTSTQSAVPTPGQGMVSPSGRPRRASAVNAARLSSHYLGELKVSDRVALGLGDSAESSPDSAVHGEGTSAQPLELYGSSSEGEPEGTVVSSSGSTSGREQLGHRDGSVVSGPKTRASAFAVPASDGDDSSEDSDHIPIWDIVSRMQSGQTATRGKFQSYLLLGRTPPSSPPASEPTRAEAVQRPRSPLLGKKKRQAERLAPERDSKHKNKHKHKRKHKHKLRESARAGHACSADDRGSSKKAKRSAPSDSADGSRPPKKSRLARSSLSSASLGSLPPTDVLSATVRPAGSTSSSLTVATRISDPHPGAHSVPALPAALRVPFSTLQTRAAQAASRDSRITPQNARLHELSQQASSSYEEIAEMYAEWFKYKLNRKRRSDALRGLMTSISDGLFSAVMKVVDGVPAPDVDAEPWRTWWLTDPAIHPYNTCFRARKVDFLPFAPTEMESHVVEAAVVDDVNLTESDPPIRSSNAPTCANRSGIHIFESFGPGELGWSASDSAATARHARASQDDHGETPSDSLFGPDSPDPNGPAGRGSADPAGRASPDRASASRSPRNIDSAMDLLASEASSVTLAATPPDSDSLVTL</sequence>
<feature type="region of interest" description="Disordered" evidence="1">
    <location>
        <begin position="790"/>
        <end position="821"/>
    </location>
</feature>
<evidence type="ECO:0000256" key="1">
    <source>
        <dbReference type="SAM" id="MobiDB-lite"/>
    </source>
</evidence>
<feature type="region of interest" description="Disordered" evidence="1">
    <location>
        <begin position="665"/>
        <end position="712"/>
    </location>
</feature>
<protein>
    <submittedName>
        <fullName evidence="2">Unnamed protein product</fullName>
    </submittedName>
</protein>
<evidence type="ECO:0000313" key="2">
    <source>
        <dbReference type="EMBL" id="GMF24268.1"/>
    </source>
</evidence>
<feature type="compositionally biased region" description="Polar residues" evidence="1">
    <location>
        <begin position="691"/>
        <end position="712"/>
    </location>
</feature>
<feature type="region of interest" description="Disordered" evidence="1">
    <location>
        <begin position="595"/>
        <end position="616"/>
    </location>
</feature>
<feature type="region of interest" description="Disordered" evidence="1">
    <location>
        <begin position="955"/>
        <end position="1106"/>
    </location>
</feature>
<feature type="compositionally biased region" description="Basic and acidic residues" evidence="1">
    <location>
        <begin position="1016"/>
        <end position="1032"/>
    </location>
</feature>
<organism evidence="2 3">
    <name type="scientific">Phytophthora fragariaefolia</name>
    <dbReference type="NCBI Taxonomy" id="1490495"/>
    <lineage>
        <taxon>Eukaryota</taxon>
        <taxon>Sar</taxon>
        <taxon>Stramenopiles</taxon>
        <taxon>Oomycota</taxon>
        <taxon>Peronosporomycetes</taxon>
        <taxon>Peronosporales</taxon>
        <taxon>Peronosporaceae</taxon>
        <taxon>Phytophthora</taxon>
    </lineage>
</organism>
<feature type="compositionally biased region" description="Low complexity" evidence="1">
    <location>
        <begin position="665"/>
        <end position="690"/>
    </location>
</feature>
<feature type="compositionally biased region" description="Low complexity" evidence="1">
    <location>
        <begin position="478"/>
        <end position="487"/>
    </location>
</feature>
<feature type="region of interest" description="Disordered" evidence="1">
    <location>
        <begin position="1"/>
        <end position="50"/>
    </location>
</feature>
<feature type="region of interest" description="Disordered" evidence="1">
    <location>
        <begin position="401"/>
        <end position="487"/>
    </location>
</feature>
<feature type="compositionally biased region" description="Basic and acidic residues" evidence="1">
    <location>
        <begin position="990"/>
        <end position="999"/>
    </location>
</feature>
<feature type="compositionally biased region" description="Polar residues" evidence="1">
    <location>
        <begin position="1083"/>
        <end position="1093"/>
    </location>
</feature>
<gene>
    <name evidence="2" type="ORF">Pfra01_000404200</name>
</gene>
<feature type="region of interest" description="Disordered" evidence="1">
    <location>
        <begin position="846"/>
        <end position="908"/>
    </location>
</feature>
<feature type="compositionally biased region" description="Low complexity" evidence="1">
    <location>
        <begin position="790"/>
        <end position="800"/>
    </location>
</feature>
<feature type="compositionally biased region" description="Pro residues" evidence="1">
    <location>
        <begin position="8"/>
        <end position="23"/>
    </location>
</feature>
<dbReference type="OrthoDB" id="128563at2759"/>
<keyword evidence="3" id="KW-1185">Reference proteome</keyword>
<reference evidence="2" key="1">
    <citation type="submission" date="2023-04" db="EMBL/GenBank/DDBJ databases">
        <title>Phytophthora fragariaefolia NBRC 109709.</title>
        <authorList>
            <person name="Ichikawa N."/>
            <person name="Sato H."/>
            <person name="Tonouchi N."/>
        </authorList>
    </citation>
    <scope>NUCLEOTIDE SEQUENCE</scope>
    <source>
        <strain evidence="2">NBRC 109709</strain>
    </source>
</reference>
<feature type="compositionally biased region" description="Low complexity" evidence="1">
    <location>
        <begin position="1334"/>
        <end position="1349"/>
    </location>
</feature>
<feature type="compositionally biased region" description="Polar residues" evidence="1">
    <location>
        <begin position="421"/>
        <end position="430"/>
    </location>
</feature>
<feature type="compositionally biased region" description="Low complexity" evidence="1">
    <location>
        <begin position="871"/>
        <end position="891"/>
    </location>
</feature>
<feature type="region of interest" description="Disordered" evidence="1">
    <location>
        <begin position="1292"/>
        <end position="1358"/>
    </location>
</feature>
<feature type="compositionally biased region" description="Basic residues" evidence="1">
    <location>
        <begin position="1000"/>
        <end position="1015"/>
    </location>
</feature>